<evidence type="ECO:0000313" key="3">
    <source>
        <dbReference type="EMBL" id="NKC04938.1"/>
    </source>
</evidence>
<comment type="caution">
    <text evidence="3">The sequence shown here is derived from an EMBL/GenBank/DDBJ whole genome shotgun (WGS) entry which is preliminary data.</text>
</comment>
<reference evidence="3 4" key="1">
    <citation type="submission" date="2020-03" db="EMBL/GenBank/DDBJ databases">
        <title>Whole genome sequencing of clinical and environmental type strains of Ochrobactrum.</title>
        <authorList>
            <person name="Dharne M."/>
        </authorList>
    </citation>
    <scope>NUCLEOTIDE SEQUENCE [LARGE SCALE GENOMIC DNA]</scope>
    <source>
        <strain evidence="3 4">CIP 109452</strain>
    </source>
</reference>
<dbReference type="Gene3D" id="3.10.129.10">
    <property type="entry name" value="Hotdog Thioesterase"/>
    <property type="match status" value="1"/>
</dbReference>
<protein>
    <submittedName>
        <fullName evidence="3">PaaI family thioesterase</fullName>
    </submittedName>
</protein>
<evidence type="ECO:0000259" key="2">
    <source>
        <dbReference type="Pfam" id="PF03061"/>
    </source>
</evidence>
<dbReference type="Pfam" id="PF03061">
    <property type="entry name" value="4HBT"/>
    <property type="match status" value="1"/>
</dbReference>
<dbReference type="EMBL" id="JAAVLN010000003">
    <property type="protein sequence ID" value="NKC04938.1"/>
    <property type="molecule type" value="Genomic_DNA"/>
</dbReference>
<evidence type="ECO:0000313" key="4">
    <source>
        <dbReference type="Proteomes" id="UP000704467"/>
    </source>
</evidence>
<dbReference type="Proteomes" id="UP000704467">
    <property type="component" value="Unassembled WGS sequence"/>
</dbReference>
<organism evidence="3 4">
    <name type="scientific">Brucella haematophila</name>
    <dbReference type="NCBI Taxonomy" id="419474"/>
    <lineage>
        <taxon>Bacteria</taxon>
        <taxon>Pseudomonadati</taxon>
        <taxon>Pseudomonadota</taxon>
        <taxon>Alphaproteobacteria</taxon>
        <taxon>Hyphomicrobiales</taxon>
        <taxon>Brucellaceae</taxon>
        <taxon>Brucella/Ochrobactrum group</taxon>
        <taxon>Brucella</taxon>
    </lineage>
</organism>
<sequence length="114" mass="12137">MEVTFCNGREVEVVMPENPLLLNRRGVVHGGAIATLIDTTLGLAAGLEDGEGSALSATLNLNINYVSAGKGTLYCRSATQRRGRSIMHLEARVVDTEGTLVAFGMGTFKTVARR</sequence>
<evidence type="ECO:0000256" key="1">
    <source>
        <dbReference type="ARBA" id="ARBA00022801"/>
    </source>
</evidence>
<dbReference type="SUPFAM" id="SSF54637">
    <property type="entry name" value="Thioesterase/thiol ester dehydrase-isomerase"/>
    <property type="match status" value="1"/>
</dbReference>
<name>A0ABX1DTM7_9HYPH</name>
<keyword evidence="4" id="KW-1185">Reference proteome</keyword>
<proteinExistence type="predicted"/>
<dbReference type="CDD" id="cd03443">
    <property type="entry name" value="PaaI_thioesterase"/>
    <property type="match status" value="1"/>
</dbReference>
<gene>
    <name evidence="3" type="ORF">HED55_22510</name>
</gene>
<dbReference type="InterPro" id="IPR029069">
    <property type="entry name" value="HotDog_dom_sf"/>
</dbReference>
<keyword evidence="1" id="KW-0378">Hydrolase</keyword>
<dbReference type="InterPro" id="IPR006683">
    <property type="entry name" value="Thioestr_dom"/>
</dbReference>
<accession>A0ABX1DTM7</accession>
<dbReference type="NCBIfam" id="TIGR00369">
    <property type="entry name" value="unchar_dom_1"/>
    <property type="match status" value="1"/>
</dbReference>
<dbReference type="InterPro" id="IPR003736">
    <property type="entry name" value="PAAI_dom"/>
</dbReference>
<feature type="domain" description="Thioesterase" evidence="2">
    <location>
        <begin position="26"/>
        <end position="102"/>
    </location>
</feature>